<dbReference type="AlphaFoldDB" id="A0A858RCL5"/>
<name>A0A858RCL5_9BACT</name>
<dbReference type="Proteomes" id="UP000501812">
    <property type="component" value="Chromosome"/>
</dbReference>
<gene>
    <name evidence="3" type="ORF">HHL09_00570</name>
</gene>
<reference evidence="3 4" key="1">
    <citation type="submission" date="2020-04" db="EMBL/GenBank/DDBJ databases">
        <title>Luteolibacter sp. G-1-1-1 isolated from soil.</title>
        <authorList>
            <person name="Dahal R.H."/>
        </authorList>
    </citation>
    <scope>NUCLEOTIDE SEQUENCE [LARGE SCALE GENOMIC DNA]</scope>
    <source>
        <strain evidence="3 4">G-1-1-1</strain>
    </source>
</reference>
<proteinExistence type="predicted"/>
<dbReference type="SMART" id="SM00867">
    <property type="entry name" value="YceI"/>
    <property type="match status" value="1"/>
</dbReference>
<organism evidence="3 4">
    <name type="scientific">Luteolibacter luteus</name>
    <dbReference type="NCBI Taxonomy" id="2728835"/>
    <lineage>
        <taxon>Bacteria</taxon>
        <taxon>Pseudomonadati</taxon>
        <taxon>Verrucomicrobiota</taxon>
        <taxon>Verrucomicrobiia</taxon>
        <taxon>Verrucomicrobiales</taxon>
        <taxon>Verrucomicrobiaceae</taxon>
        <taxon>Luteolibacter</taxon>
    </lineage>
</organism>
<dbReference type="InterPro" id="IPR007372">
    <property type="entry name" value="Lipid/polyisoprenoid-bd_YceI"/>
</dbReference>
<dbReference type="PANTHER" id="PTHR34406:SF1">
    <property type="entry name" value="PROTEIN YCEI"/>
    <property type="match status" value="1"/>
</dbReference>
<evidence type="ECO:0000259" key="2">
    <source>
        <dbReference type="SMART" id="SM00867"/>
    </source>
</evidence>
<dbReference type="Pfam" id="PF04264">
    <property type="entry name" value="YceI"/>
    <property type="match status" value="1"/>
</dbReference>
<dbReference type="InterPro" id="IPR036761">
    <property type="entry name" value="TTHA0802/YceI-like_sf"/>
</dbReference>
<protein>
    <submittedName>
        <fullName evidence="3">YceI family protein</fullName>
    </submittedName>
</protein>
<dbReference type="SUPFAM" id="SSF101874">
    <property type="entry name" value="YceI-like"/>
    <property type="match status" value="1"/>
</dbReference>
<sequence>MKANRFPAIAACLLCVLPAAAGSLKVDKAKSRIQVDAKATGHAFTGTLSDYDIDVDGDESSLTPSAVKLDWEFSKLKTGEKKRDQEMIKWLGGGGPVGSFKFDKSWDAKGTKYAQGTLSIHGVSKTISFPYTATKDGDWVTIDGTATMNYEDFKLPIISTMLVMKVDPQLAIRFHLVGRVN</sequence>
<dbReference type="EMBL" id="CP051774">
    <property type="protein sequence ID" value="QJE94338.1"/>
    <property type="molecule type" value="Genomic_DNA"/>
</dbReference>
<feature type="domain" description="Lipid/polyisoprenoid-binding YceI-like" evidence="2">
    <location>
        <begin position="23"/>
        <end position="179"/>
    </location>
</feature>
<evidence type="ECO:0000256" key="1">
    <source>
        <dbReference type="SAM" id="SignalP"/>
    </source>
</evidence>
<evidence type="ECO:0000313" key="3">
    <source>
        <dbReference type="EMBL" id="QJE94338.1"/>
    </source>
</evidence>
<keyword evidence="4" id="KW-1185">Reference proteome</keyword>
<dbReference type="PANTHER" id="PTHR34406">
    <property type="entry name" value="PROTEIN YCEI"/>
    <property type="match status" value="1"/>
</dbReference>
<dbReference type="KEGG" id="luo:HHL09_00570"/>
<evidence type="ECO:0000313" key="4">
    <source>
        <dbReference type="Proteomes" id="UP000501812"/>
    </source>
</evidence>
<keyword evidence="1" id="KW-0732">Signal</keyword>
<dbReference type="RefSeq" id="WP_169452559.1">
    <property type="nucleotide sequence ID" value="NZ_CP051774.1"/>
</dbReference>
<dbReference type="Gene3D" id="2.40.128.110">
    <property type="entry name" value="Lipid/polyisoprenoid-binding, YceI-like"/>
    <property type="match status" value="1"/>
</dbReference>
<feature type="signal peptide" evidence="1">
    <location>
        <begin position="1"/>
        <end position="21"/>
    </location>
</feature>
<accession>A0A858RCL5</accession>
<feature type="chain" id="PRO_5032877471" evidence="1">
    <location>
        <begin position="22"/>
        <end position="181"/>
    </location>
</feature>